<evidence type="ECO:0000256" key="1">
    <source>
        <dbReference type="SAM" id="Phobius"/>
    </source>
</evidence>
<keyword evidence="1" id="KW-1133">Transmembrane helix</keyword>
<feature type="transmembrane region" description="Helical" evidence="1">
    <location>
        <begin position="80"/>
        <end position="99"/>
    </location>
</feature>
<feature type="chain" id="PRO_5046235608" evidence="2">
    <location>
        <begin position="20"/>
        <end position="124"/>
    </location>
</feature>
<protein>
    <submittedName>
        <fullName evidence="3">Uncharacterized protein</fullName>
    </submittedName>
</protein>
<gene>
    <name evidence="3" type="ORF">J2X21_001938</name>
</gene>
<keyword evidence="2" id="KW-0732">Signal</keyword>
<accession>A0ABU2A6I3</accession>
<comment type="caution">
    <text evidence="3">The sequence shown here is derived from an EMBL/GenBank/DDBJ whole genome shotgun (WGS) entry which is preliminary data.</text>
</comment>
<dbReference type="Proteomes" id="UP001180825">
    <property type="component" value="Unassembled WGS sequence"/>
</dbReference>
<proteinExistence type="predicted"/>
<sequence>MKALVLAVALAALSSSALAGATPDAQPKSGLDSRATTVVADAGRFGSAGLTALNGGRWAEGQAPAEIDGSQGALVTNVDAGMLLAGLGVLGYMLFRPLARALRRQEQQRRAAALAATLPHTPQR</sequence>
<keyword evidence="4" id="KW-1185">Reference proteome</keyword>
<evidence type="ECO:0000313" key="4">
    <source>
        <dbReference type="Proteomes" id="UP001180825"/>
    </source>
</evidence>
<dbReference type="RefSeq" id="WP_310327812.1">
    <property type="nucleotide sequence ID" value="NZ_JAVDXV010000003.1"/>
</dbReference>
<organism evidence="3 4">
    <name type="scientific">Roseateles asaccharophilus</name>
    <dbReference type="NCBI Taxonomy" id="582607"/>
    <lineage>
        <taxon>Bacteria</taxon>
        <taxon>Pseudomonadati</taxon>
        <taxon>Pseudomonadota</taxon>
        <taxon>Betaproteobacteria</taxon>
        <taxon>Burkholderiales</taxon>
        <taxon>Sphaerotilaceae</taxon>
        <taxon>Roseateles</taxon>
    </lineage>
</organism>
<evidence type="ECO:0000256" key="2">
    <source>
        <dbReference type="SAM" id="SignalP"/>
    </source>
</evidence>
<keyword evidence="1" id="KW-0812">Transmembrane</keyword>
<keyword evidence="1" id="KW-0472">Membrane</keyword>
<reference evidence="3 4" key="1">
    <citation type="submission" date="2023-07" db="EMBL/GenBank/DDBJ databases">
        <title>Sorghum-associated microbial communities from plants grown in Nebraska, USA.</title>
        <authorList>
            <person name="Schachtman D."/>
        </authorList>
    </citation>
    <scope>NUCLEOTIDE SEQUENCE [LARGE SCALE GENOMIC DNA]</scope>
    <source>
        <strain evidence="3 4">BE316</strain>
    </source>
</reference>
<dbReference type="EMBL" id="JAVDXV010000003">
    <property type="protein sequence ID" value="MDR7332805.1"/>
    <property type="molecule type" value="Genomic_DNA"/>
</dbReference>
<feature type="signal peptide" evidence="2">
    <location>
        <begin position="1"/>
        <end position="19"/>
    </location>
</feature>
<name>A0ABU2A6I3_9BURK</name>
<evidence type="ECO:0000313" key="3">
    <source>
        <dbReference type="EMBL" id="MDR7332805.1"/>
    </source>
</evidence>